<feature type="region of interest" description="Disordered" evidence="4">
    <location>
        <begin position="168"/>
        <end position="202"/>
    </location>
</feature>
<keyword evidence="7" id="KW-1185">Reference proteome</keyword>
<comment type="caution">
    <text evidence="6">The sequence shown here is derived from an EMBL/GenBank/DDBJ whole genome shotgun (WGS) entry which is preliminary data.</text>
</comment>
<name>A0ABD2PYE4_9PLAT</name>
<dbReference type="Proteomes" id="UP001626550">
    <property type="component" value="Unassembled WGS sequence"/>
</dbReference>
<gene>
    <name evidence="6" type="primary">WASF3</name>
    <name evidence="6" type="ORF">Ciccas_008988</name>
</gene>
<feature type="region of interest" description="Disordered" evidence="4">
    <location>
        <begin position="482"/>
        <end position="508"/>
    </location>
</feature>
<reference evidence="6 7" key="1">
    <citation type="submission" date="2024-11" db="EMBL/GenBank/DDBJ databases">
        <title>Adaptive evolution of stress response genes in parasites aligns with host niche diversity.</title>
        <authorList>
            <person name="Hahn C."/>
            <person name="Resl P."/>
        </authorList>
    </citation>
    <scope>NUCLEOTIDE SEQUENCE [LARGE SCALE GENOMIC DNA]</scope>
    <source>
        <strain evidence="6">EGGRZ-B1_66</strain>
        <tissue evidence="6">Body</tissue>
    </source>
</reference>
<protein>
    <recommendedName>
        <fullName evidence="2">Wiskott-Aldrich syndrome protein family member</fullName>
        <shortName evidence="2">WASP family protein member</shortName>
    </recommendedName>
</protein>
<comment type="similarity">
    <text evidence="1 2">Belongs to the SCAR/WAVE family.</text>
</comment>
<evidence type="ECO:0000313" key="7">
    <source>
        <dbReference type="Proteomes" id="UP001626550"/>
    </source>
</evidence>
<evidence type="ECO:0000313" key="6">
    <source>
        <dbReference type="EMBL" id="KAL3312421.1"/>
    </source>
</evidence>
<accession>A0ABD2PYE4</accession>
<evidence type="ECO:0000256" key="4">
    <source>
        <dbReference type="SAM" id="MobiDB-lite"/>
    </source>
</evidence>
<organism evidence="6 7">
    <name type="scientific">Cichlidogyrus casuarinus</name>
    <dbReference type="NCBI Taxonomy" id="1844966"/>
    <lineage>
        <taxon>Eukaryota</taxon>
        <taxon>Metazoa</taxon>
        <taxon>Spiralia</taxon>
        <taxon>Lophotrochozoa</taxon>
        <taxon>Platyhelminthes</taxon>
        <taxon>Monogenea</taxon>
        <taxon>Monopisthocotylea</taxon>
        <taxon>Dactylogyridea</taxon>
        <taxon>Ancyrocephalidae</taxon>
        <taxon>Cichlidogyrus</taxon>
    </lineage>
</organism>
<dbReference type="GO" id="GO:0003779">
    <property type="term" value="F:actin binding"/>
    <property type="evidence" value="ECO:0007669"/>
    <property type="project" value="UniProtKB-UniRule"/>
</dbReference>
<keyword evidence="2" id="KW-0206">Cytoskeleton</keyword>
<dbReference type="Gene3D" id="1.20.5.340">
    <property type="match status" value="1"/>
</dbReference>
<dbReference type="GO" id="GO:0005856">
    <property type="term" value="C:cytoskeleton"/>
    <property type="evidence" value="ECO:0007669"/>
    <property type="project" value="UniProtKB-SubCell"/>
</dbReference>
<comment type="function">
    <text evidence="2">Downstream effector molecule involved in the transmission of signals from tyrosine kinase receptors and small GTPases to the actin cytoskeleton. Promotes formation of actin filaments. Part of the WAVE complex that regulates lamellipodia formation. The WAVE complex regulates actin filament reorganization via its interaction with the Arp2/3 complex.</text>
</comment>
<keyword evidence="3" id="KW-0175">Coiled coil</keyword>
<keyword evidence="2" id="KW-0963">Cytoplasm</keyword>
<comment type="subunit">
    <text evidence="2">Binds actin and the Arp2/3 complex.</text>
</comment>
<feature type="compositionally biased region" description="Basic residues" evidence="4">
    <location>
        <begin position="172"/>
        <end position="187"/>
    </location>
</feature>
<dbReference type="EMBL" id="JBJKFK010001707">
    <property type="protein sequence ID" value="KAL3312421.1"/>
    <property type="molecule type" value="Genomic_DNA"/>
</dbReference>
<feature type="coiled-coil region" evidence="3">
    <location>
        <begin position="52"/>
        <end position="79"/>
    </location>
</feature>
<feature type="compositionally biased region" description="Pro residues" evidence="4">
    <location>
        <begin position="394"/>
        <end position="414"/>
    </location>
</feature>
<dbReference type="Gene3D" id="6.10.280.150">
    <property type="match status" value="2"/>
</dbReference>
<dbReference type="AlphaFoldDB" id="A0ABD2PYE4"/>
<dbReference type="PROSITE" id="PS51082">
    <property type="entry name" value="WH2"/>
    <property type="match status" value="1"/>
</dbReference>
<dbReference type="PANTHER" id="PTHR12902:SF1">
    <property type="entry name" value="WISKOTT-ALDRICH SYNDROME PROTEIN FAMILY MEMBER"/>
    <property type="match status" value="1"/>
</dbReference>
<dbReference type="InterPro" id="IPR028288">
    <property type="entry name" value="SCAR/WAVE_fam"/>
</dbReference>
<evidence type="ECO:0000256" key="2">
    <source>
        <dbReference type="RuleBase" id="RU367034"/>
    </source>
</evidence>
<feature type="compositionally biased region" description="Acidic residues" evidence="4">
    <location>
        <begin position="491"/>
        <end position="500"/>
    </location>
</feature>
<feature type="domain" description="WH2" evidence="5">
    <location>
        <begin position="433"/>
        <end position="450"/>
    </location>
</feature>
<comment type="subcellular location">
    <subcellularLocation>
        <location evidence="2">Cytoplasm</location>
        <location evidence="2">Cytoskeleton</location>
    </subcellularLocation>
</comment>
<dbReference type="InterPro" id="IPR003124">
    <property type="entry name" value="WH2_dom"/>
</dbReference>
<evidence type="ECO:0000256" key="3">
    <source>
        <dbReference type="SAM" id="Coils"/>
    </source>
</evidence>
<dbReference type="GO" id="GO:0030036">
    <property type="term" value="P:actin cytoskeleton organization"/>
    <property type="evidence" value="ECO:0007669"/>
    <property type="project" value="UniProtKB-UniRule"/>
</dbReference>
<feature type="region of interest" description="Disordered" evidence="4">
    <location>
        <begin position="365"/>
        <end position="419"/>
    </location>
</feature>
<evidence type="ECO:0000259" key="5">
    <source>
        <dbReference type="PROSITE" id="PS51082"/>
    </source>
</evidence>
<dbReference type="PANTHER" id="PTHR12902">
    <property type="entry name" value="WASP-1"/>
    <property type="match status" value="1"/>
</dbReference>
<feature type="region of interest" description="Disordered" evidence="4">
    <location>
        <begin position="452"/>
        <end position="471"/>
    </location>
</feature>
<keyword evidence="2" id="KW-0009">Actin-binding</keyword>
<sequence length="508" mass="55309">MPLPKYSVEPVYLSNFHVPNQVESELEYISNGTLCNLMYQMSSICQLSGSMFEELTKELSTITERAARLQQRIQHLSADAQPLKAADEECSLGATGAEIIQFHSKKPTSSQVLNKNTIPMSMRKFYEAAESAPPIHMMDKLRDDGRIGMKMYSDPSFFFDLWSHEMLQAPNKQKKPRKKKPKTKQGKSKTGNNDGPEGGIQIQQQGLGGVVHDEYTRNYNQQPVASNGLHEFSDGYINPAPVAQISDNYCMIPSGFSPNMQHPMAPNNFPASPMPLPPKTGREAFDPSGQQMRMLSTPIDLKMGSVDLPPAPMAMNGTKYTPMEDEVSPSPPPPPMPCSYGLQEDSFNQLAPPSAVDVSIITQAPSRQSMGSSEDLLLPPPPNGMDHMAAASPRPVPASAPAPPAPPPPPPGPSLLPATTIQAKDSAPPVAGPTQDLLSAIRAGMVLRKVSETKPPTMGPGNTGTLSRSRDVQAIFDAVIRRRQMMKQESDSESESEEDSEKSSDWSE</sequence>
<proteinExistence type="inferred from homology"/>
<evidence type="ECO:0000256" key="1">
    <source>
        <dbReference type="ARBA" id="ARBA00006993"/>
    </source>
</evidence>